<dbReference type="PANTHER" id="PTHR43520:SF5">
    <property type="entry name" value="CATION-TRANSPORTING P-TYPE ATPASE-RELATED"/>
    <property type="match status" value="1"/>
</dbReference>
<keyword evidence="5" id="KW-0597">Phosphoprotein</keyword>
<feature type="transmembrane region" description="Helical" evidence="15">
    <location>
        <begin position="663"/>
        <end position="679"/>
    </location>
</feature>
<dbReference type="PROSITE" id="PS01047">
    <property type="entry name" value="HMA_1"/>
    <property type="match status" value="1"/>
</dbReference>
<reference evidence="17 18" key="1">
    <citation type="submission" date="2018-03" db="EMBL/GenBank/DDBJ databases">
        <title>Genomic Encyclopedia of Archaeal and Bacterial Type Strains, Phase II (KMG-II): from individual species to whole genera.</title>
        <authorList>
            <person name="Goeker M."/>
        </authorList>
    </citation>
    <scope>NUCLEOTIDE SEQUENCE [LARGE SCALE GENOMIC DNA]</scope>
    <source>
        <strain evidence="17 18">DSM 29318</strain>
    </source>
</reference>
<feature type="transmembrane region" description="Helical" evidence="15">
    <location>
        <begin position="175"/>
        <end position="193"/>
    </location>
</feature>
<evidence type="ECO:0000256" key="2">
    <source>
        <dbReference type="ARBA" id="ARBA00006024"/>
    </source>
</evidence>
<feature type="transmembrane region" description="Helical" evidence="15">
    <location>
        <begin position="141"/>
        <end position="163"/>
    </location>
</feature>
<dbReference type="InterPro" id="IPR059000">
    <property type="entry name" value="ATPase_P-type_domA"/>
</dbReference>
<dbReference type="InterPro" id="IPR018303">
    <property type="entry name" value="ATPase_P-typ_P_site"/>
</dbReference>
<dbReference type="InterPro" id="IPR036412">
    <property type="entry name" value="HAD-like_sf"/>
</dbReference>
<dbReference type="GO" id="GO:0043682">
    <property type="term" value="F:P-type divalent copper transporter activity"/>
    <property type="evidence" value="ECO:0007669"/>
    <property type="project" value="TreeGrafter"/>
</dbReference>
<dbReference type="Gene3D" id="1.20.1110.10">
    <property type="entry name" value="Calcium-transporting ATPase, transmembrane domain"/>
    <property type="match status" value="1"/>
</dbReference>
<evidence type="ECO:0000256" key="14">
    <source>
        <dbReference type="ARBA" id="ARBA00023136"/>
    </source>
</evidence>
<dbReference type="PANTHER" id="PTHR43520">
    <property type="entry name" value="ATP7, ISOFORM B"/>
    <property type="match status" value="1"/>
</dbReference>
<dbReference type="NCBIfam" id="TIGR01511">
    <property type="entry name" value="ATPase-IB1_Cu"/>
    <property type="match status" value="1"/>
</dbReference>
<organism evidence="17 18">
    <name type="scientific">Hasllibacter halocynthiae</name>
    <dbReference type="NCBI Taxonomy" id="595589"/>
    <lineage>
        <taxon>Bacteria</taxon>
        <taxon>Pseudomonadati</taxon>
        <taxon>Pseudomonadota</taxon>
        <taxon>Alphaproteobacteria</taxon>
        <taxon>Rhodobacterales</taxon>
        <taxon>Roseobacteraceae</taxon>
        <taxon>Hasllibacter</taxon>
    </lineage>
</organism>
<evidence type="ECO:0000256" key="12">
    <source>
        <dbReference type="ARBA" id="ARBA00022989"/>
    </source>
</evidence>
<dbReference type="InterPro" id="IPR023298">
    <property type="entry name" value="ATPase_P-typ_TM_dom_sf"/>
</dbReference>
<keyword evidence="12 15" id="KW-1133">Transmembrane helix</keyword>
<accession>A0A2T0X665</accession>
<dbReference type="InterPro" id="IPR023214">
    <property type="entry name" value="HAD_sf"/>
</dbReference>
<feature type="domain" description="HMA" evidence="16">
    <location>
        <begin position="26"/>
        <end position="91"/>
    </location>
</feature>
<dbReference type="Proteomes" id="UP000238801">
    <property type="component" value="Unassembled WGS sequence"/>
</dbReference>
<feature type="transmembrane region" description="Helical" evidence="15">
    <location>
        <begin position="685"/>
        <end position="703"/>
    </location>
</feature>
<dbReference type="InterPro" id="IPR027256">
    <property type="entry name" value="P-typ_ATPase_IB"/>
</dbReference>
<keyword evidence="4 15" id="KW-1003">Cell membrane</keyword>
<evidence type="ECO:0000256" key="6">
    <source>
        <dbReference type="ARBA" id="ARBA00022692"/>
    </source>
</evidence>
<protein>
    <submittedName>
        <fullName evidence="17">Cu2+-exporting ATPase</fullName>
    </submittedName>
</protein>
<dbReference type="NCBIfam" id="TIGR01525">
    <property type="entry name" value="ATPase-IB_hvy"/>
    <property type="match status" value="1"/>
</dbReference>
<dbReference type="CDD" id="cd00371">
    <property type="entry name" value="HMA"/>
    <property type="match status" value="1"/>
</dbReference>
<dbReference type="EMBL" id="PVTT01000001">
    <property type="protein sequence ID" value="PRY94429.1"/>
    <property type="molecule type" value="Genomic_DNA"/>
</dbReference>
<dbReference type="NCBIfam" id="TIGR01494">
    <property type="entry name" value="ATPase_P-type"/>
    <property type="match status" value="2"/>
</dbReference>
<feature type="transmembrane region" description="Helical" evidence="15">
    <location>
        <begin position="205"/>
        <end position="222"/>
    </location>
</feature>
<dbReference type="GO" id="GO:0005507">
    <property type="term" value="F:copper ion binding"/>
    <property type="evidence" value="ECO:0007669"/>
    <property type="project" value="TreeGrafter"/>
</dbReference>
<dbReference type="AlphaFoldDB" id="A0A2T0X665"/>
<dbReference type="PROSITE" id="PS00154">
    <property type="entry name" value="ATPASE_E1_E2"/>
    <property type="match status" value="1"/>
</dbReference>
<dbReference type="GO" id="GO:0016887">
    <property type="term" value="F:ATP hydrolysis activity"/>
    <property type="evidence" value="ECO:0007669"/>
    <property type="project" value="InterPro"/>
</dbReference>
<dbReference type="Gene3D" id="2.70.150.10">
    <property type="entry name" value="Calcium-transporting ATPase, cytoplasmic transduction domain A"/>
    <property type="match status" value="1"/>
</dbReference>
<dbReference type="GO" id="GO:0005524">
    <property type="term" value="F:ATP binding"/>
    <property type="evidence" value="ECO:0007669"/>
    <property type="project" value="UniProtKB-UniRule"/>
</dbReference>
<keyword evidence="10" id="KW-0460">Magnesium</keyword>
<dbReference type="Pfam" id="PF00403">
    <property type="entry name" value="HMA"/>
    <property type="match status" value="1"/>
</dbReference>
<evidence type="ECO:0000256" key="10">
    <source>
        <dbReference type="ARBA" id="ARBA00022842"/>
    </source>
</evidence>
<dbReference type="Gene3D" id="3.30.70.100">
    <property type="match status" value="1"/>
</dbReference>
<dbReference type="PRINTS" id="PR00119">
    <property type="entry name" value="CATATPASE"/>
</dbReference>
<dbReference type="GO" id="GO:0055070">
    <property type="term" value="P:copper ion homeostasis"/>
    <property type="evidence" value="ECO:0007669"/>
    <property type="project" value="TreeGrafter"/>
</dbReference>
<dbReference type="SUPFAM" id="SSF81653">
    <property type="entry name" value="Calcium ATPase, transduction domain A"/>
    <property type="match status" value="1"/>
</dbReference>
<dbReference type="SUPFAM" id="SSF55008">
    <property type="entry name" value="HMA, heavy metal-associated domain"/>
    <property type="match status" value="1"/>
</dbReference>
<evidence type="ECO:0000313" key="18">
    <source>
        <dbReference type="Proteomes" id="UP000238801"/>
    </source>
</evidence>
<dbReference type="Gene3D" id="3.40.50.1000">
    <property type="entry name" value="HAD superfamily/HAD-like"/>
    <property type="match status" value="1"/>
</dbReference>
<evidence type="ECO:0000256" key="5">
    <source>
        <dbReference type="ARBA" id="ARBA00022553"/>
    </source>
</evidence>
<dbReference type="InterPro" id="IPR017969">
    <property type="entry name" value="Heavy-metal-associated_CS"/>
</dbReference>
<keyword evidence="8 15" id="KW-0547">Nucleotide-binding</keyword>
<comment type="subcellular location">
    <subcellularLocation>
        <location evidence="1">Cell membrane</location>
        <topology evidence="1">Multi-pass membrane protein</topology>
    </subcellularLocation>
</comment>
<keyword evidence="6 15" id="KW-0812">Transmembrane</keyword>
<dbReference type="Pfam" id="PF00702">
    <property type="entry name" value="Hydrolase"/>
    <property type="match status" value="1"/>
</dbReference>
<dbReference type="OrthoDB" id="9807843at2"/>
<proteinExistence type="inferred from homology"/>
<dbReference type="SUPFAM" id="SSF81665">
    <property type="entry name" value="Calcium ATPase, transmembrane domain M"/>
    <property type="match status" value="1"/>
</dbReference>
<evidence type="ECO:0000259" key="16">
    <source>
        <dbReference type="PROSITE" id="PS50846"/>
    </source>
</evidence>
<dbReference type="InterPro" id="IPR008250">
    <property type="entry name" value="ATPase_P-typ_transduc_dom_A_sf"/>
</dbReference>
<evidence type="ECO:0000256" key="4">
    <source>
        <dbReference type="ARBA" id="ARBA00022475"/>
    </source>
</evidence>
<keyword evidence="7 15" id="KW-0479">Metal-binding</keyword>
<dbReference type="InterPro" id="IPR023299">
    <property type="entry name" value="ATPase_P-typ_cyto_dom_N"/>
</dbReference>
<keyword evidence="9 15" id="KW-0067">ATP-binding</keyword>
<evidence type="ECO:0000256" key="8">
    <source>
        <dbReference type="ARBA" id="ARBA00022741"/>
    </source>
</evidence>
<evidence type="ECO:0000256" key="1">
    <source>
        <dbReference type="ARBA" id="ARBA00004651"/>
    </source>
</evidence>
<sequence length="705" mass="71980">MTSHAACPACTAAPAAAGVAAEGAGEVHHIALPGIHCAACIRGVEGTLARVPGVRAARVNLGRRRVRVVAAPGRGAAPALAALERAGFEAHELDEGAAAATEGDAAGRALLARIAVAGFGMMNVMALAVAVWAGAGETTGALFHWIAAGIAVPALLFSAAPFFGSAWGALRGGRVNMDVPIALAIVLATASSLYETAHATGAHTWFEAALMLTLFLLVGRYLDHRARTAARSAAAELAALELPRATVLDGAGRRTVDVAAIRPGDRVILCAGARAPVDGTAESAAILDRSALTGEAEPASVPAGAPVCAGEAVLGAPLVVRATARAEDSTLRRLAALIEVAETGRHRYSGAAERAAALYAPFVHALAAIAFGLWWLATRDLHTAIGVATAVLIITCPCALGLAVPAVTASVTGRLFRDGVLVKSGTALERMAEVDCVLFDKTGTLTEGAAALPALGDQTAGIVLALARSSGHPVSRALAAALAGRRAEPVEAIRERAGMGVSGLWRGRPVFLGRGADGTVLRVDGRQIALPLREKLRPGAAEAVEALRAAGCEVRMATGDGEARARTLAARLGIDRVHHSLRPEEKAALVTMLQREGRQVLMVGDGINDAAPLAAARASMAPASALDAARVASDAVILAADLRAVPRTLAWARTAHRRIAQNLWISSAYNVVAIPIAFAGIATPLIAALAMSLSSVTVVLNAVRR</sequence>
<comment type="caution">
    <text evidence="17">The sequence shown here is derived from an EMBL/GenBank/DDBJ whole genome shotgun (WGS) entry which is preliminary data.</text>
</comment>
<keyword evidence="18" id="KW-1185">Reference proteome</keyword>
<evidence type="ECO:0000313" key="17">
    <source>
        <dbReference type="EMBL" id="PRY94429.1"/>
    </source>
</evidence>
<keyword evidence="11" id="KW-1278">Translocase</keyword>
<dbReference type="SUPFAM" id="SSF56784">
    <property type="entry name" value="HAD-like"/>
    <property type="match status" value="1"/>
</dbReference>
<dbReference type="Gene3D" id="3.40.1110.10">
    <property type="entry name" value="Calcium-transporting ATPase, cytoplasmic domain N"/>
    <property type="match status" value="1"/>
</dbReference>
<evidence type="ECO:0000256" key="7">
    <source>
        <dbReference type="ARBA" id="ARBA00022723"/>
    </source>
</evidence>
<keyword evidence="14 15" id="KW-0472">Membrane</keyword>
<evidence type="ECO:0000256" key="11">
    <source>
        <dbReference type="ARBA" id="ARBA00022967"/>
    </source>
</evidence>
<name>A0A2T0X665_9RHOB</name>
<evidence type="ECO:0000256" key="3">
    <source>
        <dbReference type="ARBA" id="ARBA00022448"/>
    </source>
</evidence>
<comment type="similarity">
    <text evidence="2 15">Belongs to the cation transport ATPase (P-type) (TC 3.A.3) family. Type IB subfamily.</text>
</comment>
<keyword evidence="3" id="KW-0813">Transport</keyword>
<dbReference type="InterPro" id="IPR006121">
    <property type="entry name" value="HMA_dom"/>
</dbReference>
<evidence type="ECO:0000256" key="13">
    <source>
        <dbReference type="ARBA" id="ARBA00023065"/>
    </source>
</evidence>
<dbReference type="PROSITE" id="PS50846">
    <property type="entry name" value="HMA_2"/>
    <property type="match status" value="1"/>
</dbReference>
<evidence type="ECO:0000256" key="9">
    <source>
        <dbReference type="ARBA" id="ARBA00022840"/>
    </source>
</evidence>
<dbReference type="RefSeq" id="WP_106158930.1">
    <property type="nucleotide sequence ID" value="NZ_PVTT01000001.1"/>
</dbReference>
<dbReference type="Pfam" id="PF00122">
    <property type="entry name" value="E1-E2_ATPase"/>
    <property type="match status" value="1"/>
</dbReference>
<dbReference type="GO" id="GO:0005886">
    <property type="term" value="C:plasma membrane"/>
    <property type="evidence" value="ECO:0007669"/>
    <property type="project" value="UniProtKB-SubCell"/>
</dbReference>
<dbReference type="InterPro" id="IPR001757">
    <property type="entry name" value="P_typ_ATPase"/>
</dbReference>
<feature type="transmembrane region" description="Helical" evidence="15">
    <location>
        <begin position="114"/>
        <end position="135"/>
    </location>
</feature>
<gene>
    <name evidence="17" type="ORF">BCF33_0016</name>
</gene>
<feature type="transmembrane region" description="Helical" evidence="15">
    <location>
        <begin position="355"/>
        <end position="377"/>
    </location>
</feature>
<dbReference type="InterPro" id="IPR036163">
    <property type="entry name" value="HMA_dom_sf"/>
</dbReference>
<keyword evidence="13" id="KW-0406">Ion transport</keyword>
<evidence type="ECO:0000256" key="15">
    <source>
        <dbReference type="RuleBase" id="RU362081"/>
    </source>
</evidence>
<feature type="transmembrane region" description="Helical" evidence="15">
    <location>
        <begin position="383"/>
        <end position="407"/>
    </location>
</feature>